<dbReference type="OrthoDB" id="2436443at2759"/>
<dbReference type="EMBL" id="CAJVPY010016285">
    <property type="protein sequence ID" value="CAG8756280.1"/>
    <property type="molecule type" value="Genomic_DNA"/>
</dbReference>
<keyword evidence="2" id="KW-1185">Reference proteome</keyword>
<feature type="non-terminal residue" evidence="1">
    <location>
        <position position="1"/>
    </location>
</feature>
<name>A0A9N9IXX4_9GLOM</name>
<protein>
    <submittedName>
        <fullName evidence="1">25483_t:CDS:1</fullName>
    </submittedName>
</protein>
<dbReference type="Proteomes" id="UP000789405">
    <property type="component" value="Unassembled WGS sequence"/>
</dbReference>
<sequence>NKLNIKYAIYYVAELWNKVEEMTIVNCWKKTRILTLLSDTEIDDTTFAIQDLTEVEKDDVDKLIIDLTTNLPDDLTIGHQLNEFNDKNNSQISTKDILDKEQIVNIVLDKQWEFKEGDANDSDVPLPENLALEGLNGLKRFIDFFKQQESRDFNIKDLKVFRRYH</sequence>
<gene>
    <name evidence="1" type="ORF">DERYTH_LOCUS17362</name>
</gene>
<proteinExistence type="predicted"/>
<reference evidence="1" key="1">
    <citation type="submission" date="2021-06" db="EMBL/GenBank/DDBJ databases">
        <authorList>
            <person name="Kallberg Y."/>
            <person name="Tangrot J."/>
            <person name="Rosling A."/>
        </authorList>
    </citation>
    <scope>NUCLEOTIDE SEQUENCE</scope>
    <source>
        <strain evidence="1">MA453B</strain>
    </source>
</reference>
<evidence type="ECO:0000313" key="1">
    <source>
        <dbReference type="EMBL" id="CAG8756280.1"/>
    </source>
</evidence>
<evidence type="ECO:0000313" key="2">
    <source>
        <dbReference type="Proteomes" id="UP000789405"/>
    </source>
</evidence>
<dbReference type="AlphaFoldDB" id="A0A9N9IXX4"/>
<comment type="caution">
    <text evidence="1">The sequence shown here is derived from an EMBL/GenBank/DDBJ whole genome shotgun (WGS) entry which is preliminary data.</text>
</comment>
<organism evidence="1 2">
    <name type="scientific">Dentiscutata erythropus</name>
    <dbReference type="NCBI Taxonomy" id="1348616"/>
    <lineage>
        <taxon>Eukaryota</taxon>
        <taxon>Fungi</taxon>
        <taxon>Fungi incertae sedis</taxon>
        <taxon>Mucoromycota</taxon>
        <taxon>Glomeromycotina</taxon>
        <taxon>Glomeromycetes</taxon>
        <taxon>Diversisporales</taxon>
        <taxon>Gigasporaceae</taxon>
        <taxon>Dentiscutata</taxon>
    </lineage>
</organism>
<accession>A0A9N9IXX4</accession>